<accession>A0ABZ2K544</accession>
<dbReference type="CDD" id="cd12151">
    <property type="entry name" value="F1-ATPase_gamma"/>
    <property type="match status" value="1"/>
</dbReference>
<dbReference type="InterPro" id="IPR023632">
    <property type="entry name" value="ATP_synth_F1_gsu_CS"/>
</dbReference>
<evidence type="ECO:0000256" key="7">
    <source>
        <dbReference type="ARBA" id="ARBA00023136"/>
    </source>
</evidence>
<keyword evidence="7 10" id="KW-0472">Membrane</keyword>
<dbReference type="EMBL" id="CP089982">
    <property type="protein sequence ID" value="WXA92680.1"/>
    <property type="molecule type" value="Genomic_DNA"/>
</dbReference>
<keyword evidence="8 10" id="KW-0139">CF(1)</keyword>
<dbReference type="NCBIfam" id="TIGR01146">
    <property type="entry name" value="ATPsyn_F1gamma"/>
    <property type="match status" value="1"/>
</dbReference>
<evidence type="ECO:0000256" key="4">
    <source>
        <dbReference type="ARBA" id="ARBA00022448"/>
    </source>
</evidence>
<dbReference type="PROSITE" id="PS00153">
    <property type="entry name" value="ATPASE_GAMMA"/>
    <property type="match status" value="1"/>
</dbReference>
<evidence type="ECO:0000256" key="5">
    <source>
        <dbReference type="ARBA" id="ARBA00022781"/>
    </source>
</evidence>
<keyword evidence="4 10" id="KW-0813">Transport</keyword>
<dbReference type="PANTHER" id="PTHR11693">
    <property type="entry name" value="ATP SYNTHASE GAMMA CHAIN"/>
    <property type="match status" value="1"/>
</dbReference>
<reference evidence="11 12" key="1">
    <citation type="submission" date="2021-12" db="EMBL/GenBank/DDBJ databases">
        <title>Discovery of the Pendulisporaceae a myxobacterial family with distinct sporulation behavior and unique specialized metabolism.</title>
        <authorList>
            <person name="Garcia R."/>
            <person name="Popoff A."/>
            <person name="Bader C.D."/>
            <person name="Loehr J."/>
            <person name="Walesch S."/>
            <person name="Walt C."/>
            <person name="Boldt J."/>
            <person name="Bunk B."/>
            <person name="Haeckl F.J.F.P.J."/>
            <person name="Gunesch A.P."/>
            <person name="Birkelbach J."/>
            <person name="Nuebel U."/>
            <person name="Pietschmann T."/>
            <person name="Bach T."/>
            <person name="Mueller R."/>
        </authorList>
    </citation>
    <scope>NUCLEOTIDE SEQUENCE [LARGE SCALE GENOMIC DNA]</scope>
    <source>
        <strain evidence="11 12">MSr12523</strain>
    </source>
</reference>
<evidence type="ECO:0000313" key="12">
    <source>
        <dbReference type="Proteomes" id="UP001379533"/>
    </source>
</evidence>
<keyword evidence="9 10" id="KW-0066">ATP synthesis</keyword>
<sequence length="318" mass="35805">MPNLKAIRKRITSVKATQKITRAMKMVAGARLNRAQQRILALRPYALKTQEVLQSVADSMREHAEDEAAKVDPHDPDELFHPLLEYRPEKKVLYVVMTGDRGLCGGFNANVNKATDRERKERESGERAAEAEFVTIGRKGREYLQRRGATVAQDFPGLYDGLNLEKARQVTHFIVSNFENGTYDAVYLVYNEFKSAISQKTTVDQLLPIPKSSEKADKNDKNDKNDKSDALKAEFLYEPNPRALLERLVPMYMDISIYRALLETQAGFFGAQMTAMDAATRNAKDVIARLSLAYNRARQAAITTELMEIIGGAEALKE</sequence>
<keyword evidence="5 10" id="KW-0375">Hydrogen ion transport</keyword>
<keyword evidence="6 10" id="KW-0406">Ion transport</keyword>
<evidence type="ECO:0000256" key="2">
    <source>
        <dbReference type="ARBA" id="ARBA00004170"/>
    </source>
</evidence>
<dbReference type="InterPro" id="IPR000131">
    <property type="entry name" value="ATP_synth_F1_gsu"/>
</dbReference>
<protein>
    <recommendedName>
        <fullName evidence="10">ATP synthase gamma chain</fullName>
    </recommendedName>
    <alternativeName>
        <fullName evidence="10">ATP synthase F1 sector gamma subunit</fullName>
    </alternativeName>
    <alternativeName>
        <fullName evidence="10">F-ATPase gamma subunit</fullName>
    </alternativeName>
</protein>
<evidence type="ECO:0000256" key="10">
    <source>
        <dbReference type="HAMAP-Rule" id="MF_00815"/>
    </source>
</evidence>
<comment type="function">
    <text evidence="1 10">Produces ATP from ADP in the presence of a proton gradient across the membrane. The gamma chain is believed to be important in regulating ATPase activity and the flow of protons through the CF(0) complex.</text>
</comment>
<evidence type="ECO:0000256" key="9">
    <source>
        <dbReference type="ARBA" id="ARBA00023310"/>
    </source>
</evidence>
<dbReference type="HAMAP" id="MF_00815">
    <property type="entry name" value="ATP_synth_gamma_bact"/>
    <property type="match status" value="1"/>
</dbReference>
<comment type="subunit">
    <text evidence="10">F-type ATPases have 2 components, CF(1) - the catalytic core - and CF(0) - the membrane proton channel. CF(1) has five subunits: alpha(3), beta(3), gamma(1), delta(1), epsilon(1). CF(0) has three main subunits: a, b and c.</text>
</comment>
<dbReference type="PRINTS" id="PR00126">
    <property type="entry name" value="ATPASEGAMMA"/>
</dbReference>
<name>A0ABZ2K544_9BACT</name>
<proteinExistence type="inferred from homology"/>
<comment type="subcellular location">
    <subcellularLocation>
        <location evidence="10">Cell membrane</location>
        <topology evidence="10">Peripheral membrane protein</topology>
    </subcellularLocation>
    <subcellularLocation>
        <location evidence="2">Membrane</location>
        <topology evidence="2">Peripheral membrane protein</topology>
    </subcellularLocation>
</comment>
<dbReference type="Gene3D" id="3.40.1380.10">
    <property type="match status" value="1"/>
</dbReference>
<evidence type="ECO:0000256" key="3">
    <source>
        <dbReference type="ARBA" id="ARBA00007681"/>
    </source>
</evidence>
<dbReference type="RefSeq" id="WP_394843282.1">
    <property type="nucleotide sequence ID" value="NZ_CP089982.1"/>
</dbReference>
<dbReference type="SUPFAM" id="SSF52943">
    <property type="entry name" value="ATP synthase (F1-ATPase), gamma subunit"/>
    <property type="match status" value="1"/>
</dbReference>
<evidence type="ECO:0000256" key="8">
    <source>
        <dbReference type="ARBA" id="ARBA00023196"/>
    </source>
</evidence>
<dbReference type="Gene3D" id="1.10.287.80">
    <property type="entry name" value="ATP synthase, gamma subunit, helix hairpin domain"/>
    <property type="match status" value="2"/>
</dbReference>
<gene>
    <name evidence="10 11" type="primary">atpG</name>
    <name evidence="11" type="ORF">LZC95_40315</name>
</gene>
<keyword evidence="10" id="KW-1003">Cell membrane</keyword>
<comment type="similarity">
    <text evidence="3 10">Belongs to the ATPase gamma chain family.</text>
</comment>
<organism evidence="11 12">
    <name type="scientific">Pendulispora brunnea</name>
    <dbReference type="NCBI Taxonomy" id="2905690"/>
    <lineage>
        <taxon>Bacteria</taxon>
        <taxon>Pseudomonadati</taxon>
        <taxon>Myxococcota</taxon>
        <taxon>Myxococcia</taxon>
        <taxon>Myxococcales</taxon>
        <taxon>Sorangiineae</taxon>
        <taxon>Pendulisporaceae</taxon>
        <taxon>Pendulispora</taxon>
    </lineage>
</organism>
<dbReference type="InterPro" id="IPR035968">
    <property type="entry name" value="ATP_synth_F1_ATPase_gsu"/>
</dbReference>
<evidence type="ECO:0000313" key="11">
    <source>
        <dbReference type="EMBL" id="WXA92680.1"/>
    </source>
</evidence>
<dbReference type="Pfam" id="PF00231">
    <property type="entry name" value="ATP-synt"/>
    <property type="match status" value="1"/>
</dbReference>
<keyword evidence="12" id="KW-1185">Reference proteome</keyword>
<evidence type="ECO:0000256" key="1">
    <source>
        <dbReference type="ARBA" id="ARBA00003456"/>
    </source>
</evidence>
<dbReference type="PANTHER" id="PTHR11693:SF22">
    <property type="entry name" value="ATP SYNTHASE SUBUNIT GAMMA, MITOCHONDRIAL"/>
    <property type="match status" value="1"/>
</dbReference>
<dbReference type="Proteomes" id="UP001379533">
    <property type="component" value="Chromosome"/>
</dbReference>
<evidence type="ECO:0000256" key="6">
    <source>
        <dbReference type="ARBA" id="ARBA00023065"/>
    </source>
</evidence>